<evidence type="ECO:0000313" key="1">
    <source>
        <dbReference type="EMBL" id="MBU5485793.1"/>
    </source>
</evidence>
<reference evidence="1 2" key="1">
    <citation type="submission" date="2021-06" db="EMBL/GenBank/DDBJ databases">
        <authorList>
            <person name="Sun Q."/>
            <person name="Li D."/>
        </authorList>
    </citation>
    <scope>NUCLEOTIDE SEQUENCE [LARGE SCALE GENOMIC DNA]</scope>
    <source>
        <strain evidence="1 2">MSJ-11</strain>
    </source>
</reference>
<proteinExistence type="predicted"/>
<sequence>MKEIKKDIISVDRYEEDNRCNRPGNSRSDRCGEIRIKADTVNIRINCRS</sequence>
<name>A0ABS6EKQ4_9CLOT</name>
<keyword evidence="2" id="KW-1185">Reference proteome</keyword>
<gene>
    <name evidence="1" type="ORF">KQI86_15845</name>
</gene>
<protein>
    <submittedName>
        <fullName evidence="1">Uncharacterized protein</fullName>
    </submittedName>
</protein>
<dbReference type="Proteomes" id="UP000726170">
    <property type="component" value="Unassembled WGS sequence"/>
</dbReference>
<evidence type="ECO:0000313" key="2">
    <source>
        <dbReference type="Proteomes" id="UP000726170"/>
    </source>
</evidence>
<dbReference type="EMBL" id="JAHLQF010000004">
    <property type="protein sequence ID" value="MBU5485793.1"/>
    <property type="molecule type" value="Genomic_DNA"/>
</dbReference>
<accession>A0ABS6EKQ4</accession>
<dbReference type="RefSeq" id="WP_216440392.1">
    <property type="nucleotide sequence ID" value="NZ_JAHLQF010000004.1"/>
</dbReference>
<comment type="caution">
    <text evidence="1">The sequence shown here is derived from an EMBL/GenBank/DDBJ whole genome shotgun (WGS) entry which is preliminary data.</text>
</comment>
<organism evidence="1 2">
    <name type="scientific">Clostridium mobile</name>
    <dbReference type="NCBI Taxonomy" id="2841512"/>
    <lineage>
        <taxon>Bacteria</taxon>
        <taxon>Bacillati</taxon>
        <taxon>Bacillota</taxon>
        <taxon>Clostridia</taxon>
        <taxon>Eubacteriales</taxon>
        <taxon>Clostridiaceae</taxon>
        <taxon>Clostridium</taxon>
    </lineage>
</organism>